<evidence type="ECO:0000256" key="1">
    <source>
        <dbReference type="SAM" id="MobiDB-lite"/>
    </source>
</evidence>
<protein>
    <submittedName>
        <fullName evidence="3">Uncharacterized protein</fullName>
    </submittedName>
</protein>
<dbReference type="STRING" id="1238424.J07HQW1_01798"/>
<feature type="compositionally biased region" description="Basic and acidic residues" evidence="1">
    <location>
        <begin position="85"/>
        <end position="111"/>
    </location>
</feature>
<keyword evidence="2" id="KW-1133">Transmembrane helix</keyword>
<evidence type="ECO:0000313" key="3">
    <source>
        <dbReference type="EMBL" id="ERG91764.1"/>
    </source>
</evidence>
<organism evidence="3 4">
    <name type="scientific">Haloquadratum walsbyi J07HQW1</name>
    <dbReference type="NCBI Taxonomy" id="1238424"/>
    <lineage>
        <taxon>Archaea</taxon>
        <taxon>Methanobacteriati</taxon>
        <taxon>Methanobacteriota</taxon>
        <taxon>Stenosarchaea group</taxon>
        <taxon>Halobacteria</taxon>
        <taxon>Halobacteriales</taxon>
        <taxon>Haloferacaceae</taxon>
        <taxon>Haloquadratum</taxon>
    </lineage>
</organism>
<gene>
    <name evidence="3" type="ORF">J07HQW1_01798</name>
</gene>
<dbReference type="EMBL" id="KE356560">
    <property type="protein sequence ID" value="ERG91764.1"/>
    <property type="molecule type" value="Genomic_DNA"/>
</dbReference>
<accession>U1MPB2</accession>
<dbReference type="Pfam" id="PF26027">
    <property type="entry name" value="DUF8005"/>
    <property type="match status" value="1"/>
</dbReference>
<proteinExistence type="predicted"/>
<keyword evidence="2" id="KW-0472">Membrane</keyword>
<feature type="transmembrane region" description="Helical" evidence="2">
    <location>
        <begin position="6"/>
        <end position="28"/>
    </location>
</feature>
<reference evidence="3 4" key="1">
    <citation type="journal article" date="2013" name="PLoS ONE">
        <title>Assembly-driven community genomics of a hypersaline microbial ecosystem.</title>
        <authorList>
            <person name="Podell S."/>
            <person name="Ugalde J.A."/>
            <person name="Narasingarao P."/>
            <person name="Banfield J.F."/>
            <person name="Heidelberg K.B."/>
            <person name="Allen E.E."/>
        </authorList>
    </citation>
    <scope>NUCLEOTIDE SEQUENCE [LARGE SCALE GENOMIC DNA]</scope>
    <source>
        <strain evidence="4">J07HQW1</strain>
    </source>
</reference>
<dbReference type="HOGENOM" id="CLU_2152570_0_0_2"/>
<feature type="region of interest" description="Disordered" evidence="1">
    <location>
        <begin position="46"/>
        <end position="111"/>
    </location>
</feature>
<keyword evidence="2" id="KW-0812">Transmembrane</keyword>
<name>U1MPB2_9EURY</name>
<dbReference type="InterPro" id="IPR058318">
    <property type="entry name" value="DUF8005"/>
</dbReference>
<feature type="compositionally biased region" description="Low complexity" evidence="1">
    <location>
        <begin position="48"/>
        <end position="71"/>
    </location>
</feature>
<dbReference type="AlphaFoldDB" id="U1MPB2"/>
<sequence>MVETILPYFLAGTVLFFFWVYGIVSFILDVKHKFIPAATRYWYHRQTDSASDASEDSSVTKTKTDTDSMTSLWRQESGGDSRANYADRTDARTANESTHNRENIDSDESLH</sequence>
<dbReference type="Proteomes" id="UP000030649">
    <property type="component" value="Unassembled WGS sequence"/>
</dbReference>
<evidence type="ECO:0000256" key="2">
    <source>
        <dbReference type="SAM" id="Phobius"/>
    </source>
</evidence>
<evidence type="ECO:0000313" key="4">
    <source>
        <dbReference type="Proteomes" id="UP000030649"/>
    </source>
</evidence>